<dbReference type="EMBL" id="CP001978">
    <property type="protein sequence ID" value="ADP96893.1"/>
    <property type="molecule type" value="Genomic_DNA"/>
</dbReference>
<reference evidence="2" key="2">
    <citation type="submission" date="2010-02" db="EMBL/GenBank/DDBJ databases">
        <title>Complete genome sequence of Marinobacter adhaerens type strain (HP15).</title>
        <authorList>
            <person name="Gaerdes A.A.M."/>
            <person name="Kaeppel E."/>
            <person name="Shezad A."/>
            <person name="Seebah S."/>
            <person name="Teeling H."/>
            <person name="Yarza P."/>
            <person name="Gloeckner F.O."/>
            <person name="Ullrich M.S."/>
        </authorList>
    </citation>
    <scope>NUCLEOTIDE SEQUENCE [LARGE SCALE GENOMIC DNA]</scope>
    <source>
        <strain evidence="2">DSM 23420 / HP15</strain>
    </source>
</reference>
<dbReference type="KEGG" id="mad:HP15_1129"/>
<sequence>MAPPELVSRLFRIGVQTLQERYHNVLSSKHQNYNYYRRLDIYHRP</sequence>
<dbReference type="PATRIC" id="fig|225937.3.peg.1138"/>
<dbReference type="STRING" id="225937.HP15_1129"/>
<organism evidence="1 2">
    <name type="scientific">Marinobacter adhaerens (strain DSM 23420 / HP15)</name>
    <dbReference type="NCBI Taxonomy" id="225937"/>
    <lineage>
        <taxon>Bacteria</taxon>
        <taxon>Pseudomonadati</taxon>
        <taxon>Pseudomonadota</taxon>
        <taxon>Gammaproteobacteria</taxon>
        <taxon>Pseudomonadales</taxon>
        <taxon>Marinobacteraceae</taxon>
        <taxon>Marinobacter</taxon>
    </lineage>
</organism>
<dbReference type="AlphaFoldDB" id="E4PGV7"/>
<dbReference type="Proteomes" id="UP000007077">
    <property type="component" value="Chromosome"/>
</dbReference>
<name>E4PGV7_MARAH</name>
<evidence type="ECO:0000313" key="1">
    <source>
        <dbReference type="EMBL" id="ADP96893.1"/>
    </source>
</evidence>
<accession>E4PGV7</accession>
<evidence type="ECO:0000313" key="2">
    <source>
        <dbReference type="Proteomes" id="UP000007077"/>
    </source>
</evidence>
<gene>
    <name evidence="1" type="ordered locus">HP15_1129</name>
</gene>
<reference evidence="1 2" key="1">
    <citation type="journal article" date="2010" name="Stand. Genomic Sci.">
        <title>Complete genome sequence of Marinobacter adhaerens type strain (HP15), a diatom-interacting marine microorganism.</title>
        <authorList>
            <person name="Gardes A."/>
            <person name="Kaeppel E."/>
            <person name="Shehzad A."/>
            <person name="Seebah S."/>
            <person name="Teeling H."/>
            <person name="Yarza P."/>
            <person name="Glockner F.O."/>
            <person name="Grossart H.P."/>
            <person name="Ullrich M.S."/>
        </authorList>
    </citation>
    <scope>NUCLEOTIDE SEQUENCE [LARGE SCALE GENOMIC DNA]</scope>
    <source>
        <strain evidence="2">DSM 23420 / HP15</strain>
    </source>
</reference>
<proteinExistence type="predicted"/>
<dbReference type="HOGENOM" id="CLU_3201764_0_0_6"/>
<protein>
    <submittedName>
        <fullName evidence="1">Uncharacterized protein</fullName>
    </submittedName>
</protein>